<dbReference type="Proteomes" id="UP000563094">
    <property type="component" value="Unassembled WGS sequence"/>
</dbReference>
<sequence>MSELHNPLFEDQREFLERQKEEYKNALLSDVADIKTQSQQIGKSIAVGAALLGGIYLLSRALNGNKEEKAHKKKLKRLNAAKFKGAEDRAWISSIPEVEDDEPLYSAIERTYPAVYHPSAGTLSTAPKREKAPSALMAFFKSDLFKLIEQQLATMLMVYVTKMIEQQMKAPEEQPVLVEQVAIEGMVPVEPQADLNAPAPQY</sequence>
<accession>A0A839GH68</accession>
<name>A0A839GH68_9BACT</name>
<dbReference type="EMBL" id="JACJIQ010000002">
    <property type="protein sequence ID" value="MBA9076029.1"/>
    <property type="molecule type" value="Genomic_DNA"/>
</dbReference>
<comment type="caution">
    <text evidence="1">The sequence shown here is derived from an EMBL/GenBank/DDBJ whole genome shotgun (WGS) entry which is preliminary data.</text>
</comment>
<evidence type="ECO:0000313" key="2">
    <source>
        <dbReference type="Proteomes" id="UP000563094"/>
    </source>
</evidence>
<evidence type="ECO:0000313" key="1">
    <source>
        <dbReference type="EMBL" id="MBA9076029.1"/>
    </source>
</evidence>
<organism evidence="1 2">
    <name type="scientific">Rufibacter quisquiliarum</name>
    <dbReference type="NCBI Taxonomy" id="1549639"/>
    <lineage>
        <taxon>Bacteria</taxon>
        <taxon>Pseudomonadati</taxon>
        <taxon>Bacteroidota</taxon>
        <taxon>Cytophagia</taxon>
        <taxon>Cytophagales</taxon>
        <taxon>Hymenobacteraceae</taxon>
        <taxon>Rufibacter</taxon>
    </lineage>
</organism>
<dbReference type="AlphaFoldDB" id="A0A839GH68"/>
<protein>
    <submittedName>
        <fullName evidence="1">Uncharacterized protein</fullName>
    </submittedName>
</protein>
<reference evidence="1 2" key="1">
    <citation type="submission" date="2020-08" db="EMBL/GenBank/DDBJ databases">
        <title>Genomic Encyclopedia of Type Strains, Phase IV (KMG-IV): sequencing the most valuable type-strain genomes for metagenomic binning, comparative biology and taxonomic classification.</title>
        <authorList>
            <person name="Goeker M."/>
        </authorList>
    </citation>
    <scope>NUCLEOTIDE SEQUENCE [LARGE SCALE GENOMIC DNA]</scope>
    <source>
        <strain evidence="1 2">DSM 29854</strain>
    </source>
</reference>
<proteinExistence type="predicted"/>
<gene>
    <name evidence="1" type="ORF">FHS90_000731</name>
</gene>
<keyword evidence="2" id="KW-1185">Reference proteome</keyword>
<dbReference type="RefSeq" id="WP_066837252.1">
    <property type="nucleotide sequence ID" value="NZ_JACJIQ010000002.1"/>
</dbReference>